<feature type="chain" id="PRO_5007856012" evidence="1">
    <location>
        <begin position="19"/>
        <end position="314"/>
    </location>
</feature>
<feature type="signal peptide" evidence="1">
    <location>
        <begin position="1"/>
        <end position="18"/>
    </location>
</feature>
<reference evidence="2 3" key="1">
    <citation type="journal article" date="2016" name="Mol. Biol. Evol.">
        <title>Comparative Genomics of Early-Diverging Mushroom-Forming Fungi Provides Insights into the Origins of Lignocellulose Decay Capabilities.</title>
        <authorList>
            <person name="Nagy L.G."/>
            <person name="Riley R."/>
            <person name="Tritt A."/>
            <person name="Adam C."/>
            <person name="Daum C."/>
            <person name="Floudas D."/>
            <person name="Sun H."/>
            <person name="Yadav J.S."/>
            <person name="Pangilinan J."/>
            <person name="Larsson K.H."/>
            <person name="Matsuura K."/>
            <person name="Barry K."/>
            <person name="Labutti K."/>
            <person name="Kuo R."/>
            <person name="Ohm R.A."/>
            <person name="Bhattacharya S.S."/>
            <person name="Shirouzu T."/>
            <person name="Yoshinaga Y."/>
            <person name="Martin F.M."/>
            <person name="Grigoriev I.V."/>
            <person name="Hibbett D.S."/>
        </authorList>
    </citation>
    <scope>NUCLEOTIDE SEQUENCE [LARGE SCALE GENOMIC DNA]</scope>
    <source>
        <strain evidence="2 3">HHB12029</strain>
    </source>
</reference>
<dbReference type="Proteomes" id="UP000077266">
    <property type="component" value="Unassembled WGS sequence"/>
</dbReference>
<protein>
    <submittedName>
        <fullName evidence="2">Uncharacterized protein</fullName>
    </submittedName>
</protein>
<sequence length="314" mass="33088">MLAPKFIALCAFLTAAFAFPAAVEIPQLSAIPANAAHLAHDTERDVLIAYDLAGHILGELPASAGGPALDKRDPGTCANISGDDVQRLPGWNMLSDYAKNNWGDNWDKVDANPSDYPDRGAQLCVSGDIAQVTFDGEPTCNTQSQTSGGTIVGADGTVALSATQGTTTTTTVTVTKASSIAVGVSVAATVSFPEIVDVTSTVTSTVTFTNELSSANTFTTSDTQTQTLTVQSDAGKTCSLTFDVQTCNANGHGSQRMVANGWAWIYYGKKKQGHYKWAINMNVVIPDEEQRATYIDFTTSTSSNTQAQYSAVCQ</sequence>
<dbReference type="EMBL" id="KV426329">
    <property type="protein sequence ID" value="KZV82375.1"/>
    <property type="molecule type" value="Genomic_DNA"/>
</dbReference>
<accession>A0A165CFH9</accession>
<dbReference type="OrthoDB" id="3010635at2759"/>
<keyword evidence="3" id="KW-1185">Reference proteome</keyword>
<name>A0A165CFH9_EXIGL</name>
<dbReference type="Gene3D" id="2.170.15.10">
    <property type="entry name" value="Proaerolysin, chain A, domain 3"/>
    <property type="match status" value="1"/>
</dbReference>
<gene>
    <name evidence="2" type="ORF">EXIGLDRAFT_843824</name>
</gene>
<keyword evidence="1" id="KW-0732">Signal</keyword>
<proteinExistence type="predicted"/>
<dbReference type="SUPFAM" id="SSF56973">
    <property type="entry name" value="Aerolisin/ETX pore-forming domain"/>
    <property type="match status" value="1"/>
</dbReference>
<evidence type="ECO:0000256" key="1">
    <source>
        <dbReference type="SAM" id="SignalP"/>
    </source>
</evidence>
<organism evidence="2 3">
    <name type="scientific">Exidia glandulosa HHB12029</name>
    <dbReference type="NCBI Taxonomy" id="1314781"/>
    <lineage>
        <taxon>Eukaryota</taxon>
        <taxon>Fungi</taxon>
        <taxon>Dikarya</taxon>
        <taxon>Basidiomycota</taxon>
        <taxon>Agaricomycotina</taxon>
        <taxon>Agaricomycetes</taxon>
        <taxon>Auriculariales</taxon>
        <taxon>Exidiaceae</taxon>
        <taxon>Exidia</taxon>
    </lineage>
</organism>
<evidence type="ECO:0000313" key="3">
    <source>
        <dbReference type="Proteomes" id="UP000077266"/>
    </source>
</evidence>
<evidence type="ECO:0000313" key="2">
    <source>
        <dbReference type="EMBL" id="KZV82375.1"/>
    </source>
</evidence>
<dbReference type="AlphaFoldDB" id="A0A165CFH9"/>
<dbReference type="InParanoid" id="A0A165CFH9"/>